<dbReference type="AlphaFoldDB" id="A0A1B9NTG7"/>
<comment type="caution">
    <text evidence="1">The sequence shown here is derived from an EMBL/GenBank/DDBJ whole genome shotgun (WGS) entry which is preliminary data.</text>
</comment>
<sequence length="63" mass="7209">MLPIKKGQESTVKYIMLAASRYSITPENIKLPNQSSSHIALIFEQLAFFGHLRRLENGEYTRA</sequence>
<protein>
    <submittedName>
        <fullName evidence="1">Uncharacterized protein</fullName>
    </submittedName>
</protein>
<dbReference type="EMBL" id="MAJU01000031">
    <property type="protein sequence ID" value="OCH16985.1"/>
    <property type="molecule type" value="Genomic_DNA"/>
</dbReference>
<reference evidence="1 2" key="1">
    <citation type="submission" date="2016-06" db="EMBL/GenBank/DDBJ databases">
        <authorList>
            <person name="Kjaerup R.B."/>
            <person name="Dalgaard T.S."/>
            <person name="Juul-Madsen H.R."/>
        </authorList>
    </citation>
    <scope>NUCLEOTIDE SEQUENCE [LARGE SCALE GENOMIC DNA]</scope>
    <source>
        <strain evidence="1 2">1S159</strain>
    </source>
</reference>
<dbReference type="RefSeq" id="WP_065612112.1">
    <property type="nucleotide sequence ID" value="NZ_CAWMPN010000031.1"/>
</dbReference>
<dbReference type="STRING" id="688.A6E04_19195"/>
<dbReference type="Proteomes" id="UP000093523">
    <property type="component" value="Unassembled WGS sequence"/>
</dbReference>
<evidence type="ECO:0000313" key="2">
    <source>
        <dbReference type="Proteomes" id="UP000093523"/>
    </source>
</evidence>
<organism evidence="1 2">
    <name type="scientific">Aliivibrio logei</name>
    <name type="common">Vibrio logei</name>
    <dbReference type="NCBI Taxonomy" id="688"/>
    <lineage>
        <taxon>Bacteria</taxon>
        <taxon>Pseudomonadati</taxon>
        <taxon>Pseudomonadota</taxon>
        <taxon>Gammaproteobacteria</taxon>
        <taxon>Vibrionales</taxon>
        <taxon>Vibrionaceae</taxon>
        <taxon>Aliivibrio</taxon>
    </lineage>
</organism>
<accession>A0A1B9NTG7</accession>
<proteinExistence type="predicted"/>
<gene>
    <name evidence="1" type="ORF">A6E04_19195</name>
</gene>
<evidence type="ECO:0000313" key="1">
    <source>
        <dbReference type="EMBL" id="OCH16985.1"/>
    </source>
</evidence>
<name>A0A1B9NTG7_ALILO</name>